<dbReference type="InterPro" id="IPR014014">
    <property type="entry name" value="RNA_helicase_DEAD_Q_motif"/>
</dbReference>
<keyword evidence="9" id="KW-0694">RNA-binding</keyword>
<dbReference type="InterPro" id="IPR011545">
    <property type="entry name" value="DEAD/DEAH_box_helicase_dom"/>
</dbReference>
<dbReference type="GO" id="GO:0005829">
    <property type="term" value="C:cytosol"/>
    <property type="evidence" value="ECO:0007669"/>
    <property type="project" value="TreeGrafter"/>
</dbReference>
<evidence type="ECO:0000256" key="4">
    <source>
        <dbReference type="ARBA" id="ARBA00022552"/>
    </source>
</evidence>
<dbReference type="PANTHER" id="PTHR47959:SF1">
    <property type="entry name" value="ATP-DEPENDENT RNA HELICASE DBPA"/>
    <property type="match status" value="1"/>
</dbReference>
<dbReference type="OrthoDB" id="7396459at2759"/>
<dbReference type="CDD" id="cd18787">
    <property type="entry name" value="SF2_C_DEAD"/>
    <property type="match status" value="1"/>
</dbReference>
<organism evidence="22 24">
    <name type="scientific">Venturia inaequalis</name>
    <name type="common">Apple scab fungus</name>
    <dbReference type="NCBI Taxonomy" id="5025"/>
    <lineage>
        <taxon>Eukaryota</taxon>
        <taxon>Fungi</taxon>
        <taxon>Dikarya</taxon>
        <taxon>Ascomycota</taxon>
        <taxon>Pezizomycotina</taxon>
        <taxon>Dothideomycetes</taxon>
        <taxon>Pleosporomycetidae</taxon>
        <taxon>Venturiales</taxon>
        <taxon>Venturiaceae</taxon>
        <taxon>Venturia</taxon>
    </lineage>
</organism>
<dbReference type="GO" id="GO:0003724">
    <property type="term" value="F:RNA helicase activity"/>
    <property type="evidence" value="ECO:0007669"/>
    <property type="project" value="UniProtKB-EC"/>
</dbReference>
<evidence type="ECO:0000313" key="22">
    <source>
        <dbReference type="EMBL" id="KAE9975155.1"/>
    </source>
</evidence>
<dbReference type="EMBL" id="WNWS01000201">
    <property type="protein sequence ID" value="KAE9975155.1"/>
    <property type="molecule type" value="Genomic_DNA"/>
</dbReference>
<feature type="domain" description="DEAD-box RNA helicase Q" evidence="21">
    <location>
        <begin position="13"/>
        <end position="41"/>
    </location>
</feature>
<comment type="catalytic activity">
    <reaction evidence="15">
        <text>ATP + H2O = ADP + phosphate + H(+)</text>
        <dbReference type="Rhea" id="RHEA:13065"/>
        <dbReference type="ChEBI" id="CHEBI:15377"/>
        <dbReference type="ChEBI" id="CHEBI:15378"/>
        <dbReference type="ChEBI" id="CHEBI:30616"/>
        <dbReference type="ChEBI" id="CHEBI:43474"/>
        <dbReference type="ChEBI" id="CHEBI:456216"/>
        <dbReference type="EC" id="3.6.4.13"/>
    </reaction>
</comment>
<dbReference type="PROSITE" id="PS51192">
    <property type="entry name" value="HELICASE_ATP_BIND_1"/>
    <property type="match status" value="1"/>
</dbReference>
<evidence type="ECO:0000256" key="5">
    <source>
        <dbReference type="ARBA" id="ARBA00022741"/>
    </source>
</evidence>
<feature type="region of interest" description="Disordered" evidence="18">
    <location>
        <begin position="540"/>
        <end position="591"/>
    </location>
</feature>
<evidence type="ECO:0000313" key="24">
    <source>
        <dbReference type="Proteomes" id="UP000447873"/>
    </source>
</evidence>
<dbReference type="PROSITE" id="PS51194">
    <property type="entry name" value="HELICASE_CTER"/>
    <property type="match status" value="1"/>
</dbReference>
<evidence type="ECO:0000256" key="13">
    <source>
        <dbReference type="ARBA" id="ARBA00038002"/>
    </source>
</evidence>
<dbReference type="InterPro" id="IPR056330">
    <property type="entry name" value="CTT_SPB4"/>
</dbReference>
<keyword evidence="3" id="KW-0690">Ribosome biogenesis</keyword>
<dbReference type="EMBL" id="WNWR01000150">
    <property type="protein sequence ID" value="KAE9990159.1"/>
    <property type="molecule type" value="Genomic_DNA"/>
</dbReference>
<dbReference type="Pfam" id="PF13959">
    <property type="entry name" value="CTE_SPB4"/>
    <property type="match status" value="1"/>
</dbReference>
<dbReference type="PROSITE" id="PS51195">
    <property type="entry name" value="Q_MOTIF"/>
    <property type="match status" value="1"/>
</dbReference>
<dbReference type="GO" id="GO:0005524">
    <property type="term" value="F:ATP binding"/>
    <property type="evidence" value="ECO:0007669"/>
    <property type="project" value="UniProtKB-KW"/>
</dbReference>
<evidence type="ECO:0000313" key="25">
    <source>
        <dbReference type="Proteomes" id="UP000490939"/>
    </source>
</evidence>
<keyword evidence="7 17" id="KW-0347">Helicase</keyword>
<dbReference type="Pfam" id="PF00270">
    <property type="entry name" value="DEAD"/>
    <property type="match status" value="1"/>
</dbReference>
<evidence type="ECO:0000256" key="2">
    <source>
        <dbReference type="ARBA" id="ARBA00012552"/>
    </source>
</evidence>
<dbReference type="CDD" id="cd17960">
    <property type="entry name" value="DEADc_DDX55"/>
    <property type="match status" value="1"/>
</dbReference>
<dbReference type="GO" id="GO:0005730">
    <property type="term" value="C:nucleolus"/>
    <property type="evidence" value="ECO:0007669"/>
    <property type="project" value="UniProtKB-SubCell"/>
</dbReference>
<dbReference type="SMART" id="SM00487">
    <property type="entry name" value="DEXDc"/>
    <property type="match status" value="1"/>
</dbReference>
<feature type="domain" description="Helicase C-terminal" evidence="20">
    <location>
        <begin position="277"/>
        <end position="429"/>
    </location>
</feature>
<name>A0A8H3URW4_VENIN</name>
<evidence type="ECO:0000256" key="10">
    <source>
        <dbReference type="ARBA" id="ARBA00023054"/>
    </source>
</evidence>
<feature type="short sequence motif" description="Q motif" evidence="16">
    <location>
        <begin position="13"/>
        <end position="41"/>
    </location>
</feature>
<evidence type="ECO:0000256" key="15">
    <source>
        <dbReference type="ARBA" id="ARBA00047984"/>
    </source>
</evidence>
<evidence type="ECO:0000259" key="19">
    <source>
        <dbReference type="PROSITE" id="PS51192"/>
    </source>
</evidence>
<evidence type="ECO:0000256" key="14">
    <source>
        <dbReference type="ARBA" id="ARBA00038757"/>
    </source>
</evidence>
<protein>
    <recommendedName>
        <fullName evidence="2">RNA helicase</fullName>
        <ecNumber evidence="2">3.6.4.13</ecNumber>
    </recommendedName>
</protein>
<dbReference type="Pfam" id="PF23681">
    <property type="entry name" value="CTT_SPB4"/>
    <property type="match status" value="1"/>
</dbReference>
<evidence type="ECO:0000256" key="6">
    <source>
        <dbReference type="ARBA" id="ARBA00022801"/>
    </source>
</evidence>
<dbReference type="Proteomes" id="UP000447873">
    <property type="component" value="Unassembled WGS sequence"/>
</dbReference>
<evidence type="ECO:0000256" key="18">
    <source>
        <dbReference type="SAM" id="MobiDB-lite"/>
    </source>
</evidence>
<evidence type="ECO:0000256" key="1">
    <source>
        <dbReference type="ARBA" id="ARBA00004604"/>
    </source>
</evidence>
<gene>
    <name evidence="23" type="ORF">EG327_001799</name>
    <name evidence="22" type="ORF">EG328_003439</name>
</gene>
<comment type="function">
    <text evidence="12">ATP-binding RNA helicase involved in the biogenesis of 60S ribosomal subunits. Binds 90S pre-ribosomal particles and dissociates from pre-60S ribosomal particles after processing of 27SB pre-rRNA. Required for the normal formation of 18S rRNA through the processing of pre-rRNAs at sites A0, A1 and A2, and the normal formation of 25S and 5.8S rRNAs through the processing of pre-rRNAs at sites C1 and C2.</text>
</comment>
<evidence type="ECO:0000256" key="11">
    <source>
        <dbReference type="ARBA" id="ARBA00023242"/>
    </source>
</evidence>
<comment type="similarity">
    <text evidence="13">Belongs to the DEAD box helicase family. DDX55/SPB4 subfamily.</text>
</comment>
<proteinExistence type="inferred from homology"/>
<evidence type="ECO:0000256" key="8">
    <source>
        <dbReference type="ARBA" id="ARBA00022840"/>
    </source>
</evidence>
<dbReference type="PROSITE" id="PS00039">
    <property type="entry name" value="DEAD_ATP_HELICASE"/>
    <property type="match status" value="1"/>
</dbReference>
<evidence type="ECO:0000256" key="12">
    <source>
        <dbReference type="ARBA" id="ARBA00037566"/>
    </source>
</evidence>
<dbReference type="InterPro" id="IPR025313">
    <property type="entry name" value="SPB4-like_CTE"/>
</dbReference>
<dbReference type="InterPro" id="IPR000629">
    <property type="entry name" value="RNA-helicase_DEAD-box_CS"/>
</dbReference>
<evidence type="ECO:0000256" key="16">
    <source>
        <dbReference type="PROSITE-ProRule" id="PRU00552"/>
    </source>
</evidence>
<evidence type="ECO:0000313" key="23">
    <source>
        <dbReference type="EMBL" id="KAE9990159.1"/>
    </source>
</evidence>
<comment type="subunit">
    <text evidence="14">Component of pre-60S ribosomal complexes.</text>
</comment>
<dbReference type="PANTHER" id="PTHR47959">
    <property type="entry name" value="ATP-DEPENDENT RNA HELICASE RHLE-RELATED"/>
    <property type="match status" value="1"/>
</dbReference>
<comment type="caution">
    <text evidence="22">The sequence shown here is derived from an EMBL/GenBank/DDBJ whole genome shotgun (WGS) entry which is preliminary data.</text>
</comment>
<dbReference type="EC" id="3.6.4.13" evidence="2"/>
<dbReference type="SMART" id="SM00490">
    <property type="entry name" value="HELICc"/>
    <property type="match status" value="1"/>
</dbReference>
<evidence type="ECO:0000256" key="7">
    <source>
        <dbReference type="ARBA" id="ARBA00022806"/>
    </source>
</evidence>
<dbReference type="InterPro" id="IPR014001">
    <property type="entry name" value="Helicase_ATP-bd"/>
</dbReference>
<dbReference type="Proteomes" id="UP000490939">
    <property type="component" value="Unassembled WGS sequence"/>
</dbReference>
<dbReference type="InterPro" id="IPR027417">
    <property type="entry name" value="P-loop_NTPase"/>
</dbReference>
<evidence type="ECO:0000259" key="20">
    <source>
        <dbReference type="PROSITE" id="PS51194"/>
    </source>
</evidence>
<feature type="compositionally biased region" description="Basic and acidic residues" evidence="18">
    <location>
        <begin position="553"/>
        <end position="591"/>
    </location>
</feature>
<dbReference type="GO" id="GO:0006364">
    <property type="term" value="P:rRNA processing"/>
    <property type="evidence" value="ECO:0007669"/>
    <property type="project" value="UniProtKB-KW"/>
</dbReference>
<dbReference type="Gene3D" id="3.40.50.300">
    <property type="entry name" value="P-loop containing nucleotide triphosphate hydrolases"/>
    <property type="match status" value="2"/>
</dbReference>
<accession>A0A8H3URW4</accession>
<keyword evidence="8 17" id="KW-0067">ATP-binding</keyword>
<evidence type="ECO:0000256" key="17">
    <source>
        <dbReference type="RuleBase" id="RU000492"/>
    </source>
</evidence>
<keyword evidence="4" id="KW-0698">rRNA processing</keyword>
<evidence type="ECO:0000259" key="21">
    <source>
        <dbReference type="PROSITE" id="PS51195"/>
    </source>
</evidence>
<sequence length="612" mass="69068">MAPVEHRQVTRAWDQFDPPLSDWLLEAIASNGYEKATPVQANVVPLFAKNKDVVVEAVTGSGKTLAFLLPIVEKLLKLQDPIKKHHVGAIIISPTRELAQQIHAVLTSLLKFHPASADAMKPPDEVIDSSVKPKHSKTLKIVPQLLFGGTRTPAQDLSTFLKQSPNVLIATPGRLVELLRSPHVHCSLSFEVLVLDEADRLLDLGFKDDLGNILQRLPKQRRTGLFSASMSEAVEQLVRVGLRNPVRINVKVKGDQKTPVSLQMTYMLTPPTHKLPALSALLNSFAPQKCIVFVTTGAAVDYLQHILRLLLPSHSVVPLSGKHEQHVRAKNYEKFADSTIPSVLLTTEVAARGLDIASVDLIVQLDPPTDPKNFLHRCGRAGRAGRKGLAVIMLTPGREEDYIEFLRVRRTPVLRLSEPEIVISDEEAQDTTNRIREFVLQDRALHVLAQRALPSWVRAYSKHVASSIFRVADLQWDQLGHAWGLLKLPSMPELKKWEGDRKLGLKIDFENYHYKDKQREKHRIEEDLKKATEEPVAKKAYKKEKGNAWSQKLDQKEVREERREKRASRRDAEKRKKMTPEELEAQKRLDSDIAEVRKSVAQVEEEFTGFDD</sequence>
<dbReference type="SMART" id="SM01178">
    <property type="entry name" value="DUF4217"/>
    <property type="match status" value="1"/>
</dbReference>
<keyword evidence="6 17" id="KW-0378">Hydrolase</keyword>
<keyword evidence="25" id="KW-1185">Reference proteome</keyword>
<comment type="subcellular location">
    <subcellularLocation>
        <location evidence="1">Nucleus</location>
        <location evidence="1">Nucleolus</location>
    </subcellularLocation>
</comment>
<dbReference type="InterPro" id="IPR001650">
    <property type="entry name" value="Helicase_C-like"/>
</dbReference>
<dbReference type="Pfam" id="PF00271">
    <property type="entry name" value="Helicase_C"/>
    <property type="match status" value="1"/>
</dbReference>
<keyword evidence="5 17" id="KW-0547">Nucleotide-binding</keyword>
<keyword evidence="11" id="KW-0539">Nucleus</keyword>
<keyword evidence="10" id="KW-0175">Coiled coil</keyword>
<dbReference type="InterPro" id="IPR050079">
    <property type="entry name" value="DEAD_box_RNA_helicase"/>
</dbReference>
<evidence type="ECO:0000256" key="9">
    <source>
        <dbReference type="ARBA" id="ARBA00022884"/>
    </source>
</evidence>
<dbReference type="AlphaFoldDB" id="A0A8H3URW4"/>
<feature type="domain" description="Helicase ATP-binding" evidence="19">
    <location>
        <begin position="44"/>
        <end position="248"/>
    </location>
</feature>
<evidence type="ECO:0000256" key="3">
    <source>
        <dbReference type="ARBA" id="ARBA00022517"/>
    </source>
</evidence>
<dbReference type="SUPFAM" id="SSF52540">
    <property type="entry name" value="P-loop containing nucleoside triphosphate hydrolases"/>
    <property type="match status" value="2"/>
</dbReference>
<dbReference type="GO" id="GO:0003723">
    <property type="term" value="F:RNA binding"/>
    <property type="evidence" value="ECO:0007669"/>
    <property type="project" value="UniProtKB-KW"/>
</dbReference>
<dbReference type="GO" id="GO:0016787">
    <property type="term" value="F:hydrolase activity"/>
    <property type="evidence" value="ECO:0007669"/>
    <property type="project" value="UniProtKB-KW"/>
</dbReference>
<reference evidence="22 24" key="1">
    <citation type="submission" date="2018-12" db="EMBL/GenBank/DDBJ databases">
        <title>Venturia inaequalis Genome Resource.</title>
        <authorList>
            <person name="Lichtner F.J."/>
        </authorList>
    </citation>
    <scope>NUCLEOTIDE SEQUENCE [LARGE SCALE GENOMIC DNA]</scope>
    <source>
        <strain evidence="22 24">120213</strain>
        <strain evidence="23 25">DMI_063113</strain>
    </source>
</reference>